<dbReference type="SUPFAM" id="SSF46785">
    <property type="entry name" value="Winged helix' DNA-binding domain"/>
    <property type="match status" value="1"/>
</dbReference>
<evidence type="ECO:0000313" key="5">
    <source>
        <dbReference type="EMBL" id="GAA0901792.1"/>
    </source>
</evidence>
<dbReference type="InterPro" id="IPR039422">
    <property type="entry name" value="MarR/SlyA-like"/>
</dbReference>
<dbReference type="PROSITE" id="PS50995">
    <property type="entry name" value="HTH_MARR_2"/>
    <property type="match status" value="1"/>
</dbReference>
<feature type="domain" description="HTH marR-type" evidence="4">
    <location>
        <begin position="10"/>
        <end position="141"/>
    </location>
</feature>
<dbReference type="PANTHER" id="PTHR33164:SF64">
    <property type="entry name" value="TRANSCRIPTIONAL REGULATOR SLYA"/>
    <property type="match status" value="1"/>
</dbReference>
<dbReference type="InterPro" id="IPR036388">
    <property type="entry name" value="WH-like_DNA-bd_sf"/>
</dbReference>
<evidence type="ECO:0000313" key="6">
    <source>
        <dbReference type="Proteomes" id="UP001499967"/>
    </source>
</evidence>
<evidence type="ECO:0000259" key="4">
    <source>
        <dbReference type="PROSITE" id="PS50995"/>
    </source>
</evidence>
<gene>
    <name evidence="5" type="ORF">GCM10009559_68600</name>
</gene>
<dbReference type="InterPro" id="IPR000835">
    <property type="entry name" value="HTH_MarR-typ"/>
</dbReference>
<protein>
    <submittedName>
        <fullName evidence="5">MarR family winged helix-turn-helix transcriptional regulator</fullName>
    </submittedName>
</protein>
<evidence type="ECO:0000256" key="1">
    <source>
        <dbReference type="ARBA" id="ARBA00023015"/>
    </source>
</evidence>
<accession>A0ABP3YPW0</accession>
<sequence>MDTRSDDEIRADLSYLFDKASQALASRMGTVLGELGMSVRDYCVLSKAAEHELTQSELAELALLDKTTMVVTCDHLEKAGLAQRTPSPTDRRVRIVRTTEAGDEAVAKARGVIDDLYAEVLGVLPTAQRSALLDALMALVTHDGPLSAVEPNPHAPRRKRSAR</sequence>
<keyword evidence="1" id="KW-0805">Transcription regulation</keyword>
<keyword evidence="2" id="KW-0238">DNA-binding</keyword>
<proteinExistence type="predicted"/>
<dbReference type="Pfam" id="PF12802">
    <property type="entry name" value="MarR_2"/>
    <property type="match status" value="1"/>
</dbReference>
<reference evidence="6" key="1">
    <citation type="journal article" date="2019" name="Int. J. Syst. Evol. Microbiol.">
        <title>The Global Catalogue of Microorganisms (GCM) 10K type strain sequencing project: providing services to taxonomists for standard genome sequencing and annotation.</title>
        <authorList>
            <consortium name="The Broad Institute Genomics Platform"/>
            <consortium name="The Broad Institute Genome Sequencing Center for Infectious Disease"/>
            <person name="Wu L."/>
            <person name="Ma J."/>
        </authorList>
    </citation>
    <scope>NUCLEOTIDE SEQUENCE [LARGE SCALE GENOMIC DNA]</scope>
    <source>
        <strain evidence="6">JCM 11117</strain>
    </source>
</reference>
<organism evidence="5 6">
    <name type="scientific">Pseudonocardia zijingensis</name>
    <dbReference type="NCBI Taxonomy" id="153376"/>
    <lineage>
        <taxon>Bacteria</taxon>
        <taxon>Bacillati</taxon>
        <taxon>Actinomycetota</taxon>
        <taxon>Actinomycetes</taxon>
        <taxon>Pseudonocardiales</taxon>
        <taxon>Pseudonocardiaceae</taxon>
        <taxon>Pseudonocardia</taxon>
    </lineage>
</organism>
<evidence type="ECO:0000256" key="3">
    <source>
        <dbReference type="ARBA" id="ARBA00023163"/>
    </source>
</evidence>
<dbReference type="Proteomes" id="UP001499967">
    <property type="component" value="Unassembled WGS sequence"/>
</dbReference>
<dbReference type="PANTHER" id="PTHR33164">
    <property type="entry name" value="TRANSCRIPTIONAL REGULATOR, MARR FAMILY"/>
    <property type="match status" value="1"/>
</dbReference>
<dbReference type="PRINTS" id="PR00598">
    <property type="entry name" value="HTHMARR"/>
</dbReference>
<keyword evidence="6" id="KW-1185">Reference proteome</keyword>
<dbReference type="Gene3D" id="1.10.10.10">
    <property type="entry name" value="Winged helix-like DNA-binding domain superfamily/Winged helix DNA-binding domain"/>
    <property type="match status" value="1"/>
</dbReference>
<dbReference type="SMART" id="SM00347">
    <property type="entry name" value="HTH_MARR"/>
    <property type="match status" value="1"/>
</dbReference>
<dbReference type="InterPro" id="IPR036390">
    <property type="entry name" value="WH_DNA-bd_sf"/>
</dbReference>
<keyword evidence="3" id="KW-0804">Transcription</keyword>
<evidence type="ECO:0000256" key="2">
    <source>
        <dbReference type="ARBA" id="ARBA00023125"/>
    </source>
</evidence>
<dbReference type="EMBL" id="BAAAHP010000238">
    <property type="protein sequence ID" value="GAA0901792.1"/>
    <property type="molecule type" value="Genomic_DNA"/>
</dbReference>
<name>A0ABP3YPW0_9PSEU</name>
<dbReference type="RefSeq" id="WP_343945910.1">
    <property type="nucleotide sequence ID" value="NZ_BAAAHP010000238.1"/>
</dbReference>
<comment type="caution">
    <text evidence="5">The sequence shown here is derived from an EMBL/GenBank/DDBJ whole genome shotgun (WGS) entry which is preliminary data.</text>
</comment>